<dbReference type="AlphaFoldDB" id="A0A3B0TAE3"/>
<dbReference type="NCBIfam" id="TIGR00674">
    <property type="entry name" value="dapA"/>
    <property type="match status" value="1"/>
</dbReference>
<dbReference type="Gene3D" id="3.20.20.70">
    <property type="entry name" value="Aldolase class I"/>
    <property type="match status" value="1"/>
</dbReference>
<dbReference type="PRINTS" id="PR00146">
    <property type="entry name" value="DHPICSNTHASE"/>
</dbReference>
<dbReference type="GO" id="GO:0008840">
    <property type="term" value="F:4-hydroxy-tetrahydrodipicolinate synthase activity"/>
    <property type="evidence" value="ECO:0007669"/>
    <property type="project" value="UniProtKB-EC"/>
</dbReference>
<dbReference type="InterPro" id="IPR020625">
    <property type="entry name" value="Schiff_base-form_aldolases_AS"/>
</dbReference>
<dbReference type="EC" id="4.3.3.7" evidence="3"/>
<comment type="function">
    <text evidence="1">Catalyzes the condensation of (S)-aspartate-beta-semialdehyde [(S)-ASA] and pyruvate to 4-hydroxy-tetrahydrodipicolinate (HTPA).</text>
</comment>
<evidence type="ECO:0000256" key="6">
    <source>
        <dbReference type="ARBA" id="ARBA00022915"/>
    </source>
</evidence>
<evidence type="ECO:0000256" key="5">
    <source>
        <dbReference type="ARBA" id="ARBA00022605"/>
    </source>
</evidence>
<reference evidence="11" key="1">
    <citation type="submission" date="2018-06" db="EMBL/GenBank/DDBJ databases">
        <authorList>
            <person name="Zhirakovskaya E."/>
        </authorList>
    </citation>
    <scope>NUCLEOTIDE SEQUENCE</scope>
</reference>
<dbReference type="GO" id="GO:0019877">
    <property type="term" value="P:diaminopimelate biosynthetic process"/>
    <property type="evidence" value="ECO:0007669"/>
    <property type="project" value="UniProtKB-KW"/>
</dbReference>
<evidence type="ECO:0000256" key="9">
    <source>
        <dbReference type="ARBA" id="ARBA00023270"/>
    </source>
</evidence>
<dbReference type="SUPFAM" id="SSF51569">
    <property type="entry name" value="Aldolase"/>
    <property type="match status" value="1"/>
</dbReference>
<dbReference type="UniPathway" id="UPA00034">
    <property type="reaction ID" value="UER00017"/>
</dbReference>
<dbReference type="Pfam" id="PF00701">
    <property type="entry name" value="DHDPS"/>
    <property type="match status" value="1"/>
</dbReference>
<keyword evidence="6" id="KW-0220">Diaminopimelate biosynthesis</keyword>
<accession>A0A3B0TAE3</accession>
<proteinExistence type="inferred from homology"/>
<dbReference type="PROSITE" id="PS00666">
    <property type="entry name" value="DHDPS_2"/>
    <property type="match status" value="1"/>
</dbReference>
<organism evidence="11">
    <name type="scientific">hydrothermal vent metagenome</name>
    <dbReference type="NCBI Taxonomy" id="652676"/>
    <lineage>
        <taxon>unclassified sequences</taxon>
        <taxon>metagenomes</taxon>
        <taxon>ecological metagenomes</taxon>
    </lineage>
</organism>
<comment type="catalytic activity">
    <reaction evidence="10">
        <text>L-aspartate 4-semialdehyde + pyruvate = (2S,4S)-4-hydroxy-2,3,4,5-tetrahydrodipicolinate + H2O + H(+)</text>
        <dbReference type="Rhea" id="RHEA:34171"/>
        <dbReference type="ChEBI" id="CHEBI:15361"/>
        <dbReference type="ChEBI" id="CHEBI:15377"/>
        <dbReference type="ChEBI" id="CHEBI:15378"/>
        <dbReference type="ChEBI" id="CHEBI:67139"/>
        <dbReference type="ChEBI" id="CHEBI:537519"/>
        <dbReference type="EC" id="4.3.3.7"/>
    </reaction>
</comment>
<evidence type="ECO:0000256" key="4">
    <source>
        <dbReference type="ARBA" id="ARBA00022490"/>
    </source>
</evidence>
<dbReference type="HAMAP" id="MF_00418">
    <property type="entry name" value="DapA"/>
    <property type="match status" value="1"/>
</dbReference>
<keyword evidence="7" id="KW-0457">Lysine biosynthesis</keyword>
<evidence type="ECO:0000313" key="11">
    <source>
        <dbReference type="EMBL" id="VAW09069.1"/>
    </source>
</evidence>
<evidence type="ECO:0000256" key="10">
    <source>
        <dbReference type="ARBA" id="ARBA00047836"/>
    </source>
</evidence>
<dbReference type="PANTHER" id="PTHR12128">
    <property type="entry name" value="DIHYDRODIPICOLINATE SYNTHASE"/>
    <property type="match status" value="1"/>
</dbReference>
<dbReference type="PANTHER" id="PTHR12128:SF66">
    <property type="entry name" value="4-HYDROXY-2-OXOGLUTARATE ALDOLASE, MITOCHONDRIAL"/>
    <property type="match status" value="1"/>
</dbReference>
<dbReference type="InterPro" id="IPR005263">
    <property type="entry name" value="DapA"/>
</dbReference>
<keyword evidence="5" id="KW-0028">Amino-acid biosynthesis</keyword>
<evidence type="ECO:0000256" key="7">
    <source>
        <dbReference type="ARBA" id="ARBA00023154"/>
    </source>
</evidence>
<evidence type="ECO:0000256" key="3">
    <source>
        <dbReference type="ARBA" id="ARBA00012086"/>
    </source>
</evidence>
<keyword evidence="9" id="KW-0704">Schiff base</keyword>
<protein>
    <recommendedName>
        <fullName evidence="3">4-hydroxy-tetrahydrodipicolinate synthase</fullName>
        <ecNumber evidence="3">4.3.3.7</ecNumber>
    </recommendedName>
</protein>
<dbReference type="SMART" id="SM01130">
    <property type="entry name" value="DHDPS"/>
    <property type="match status" value="1"/>
</dbReference>
<dbReference type="CDD" id="cd00950">
    <property type="entry name" value="DHDPS"/>
    <property type="match status" value="1"/>
</dbReference>
<evidence type="ECO:0000256" key="1">
    <source>
        <dbReference type="ARBA" id="ARBA00003294"/>
    </source>
</evidence>
<sequence>MKKNRSDGIVVAGTTGESPVLSRPEKIALFRAAVDAAKGGMVVVAGVGTYDTRESVALAKAAADAGVDGLMAVTPYYSKPPQAGIVAHMVAIADATDLPLMIYNIPGRTCTRIEIETLVELAIHPRIVAVKDAVDDLEWSKRAIDAFPESFAVYSGSDAMTKDLVEAGAVGVVSVASHLAGVTIAEMIDAALGGDLDRAAVIDTVLGPLVEALFMEPSPMPLKAGLTSYWDSVGEPRLPLVPARQETTEAIGSALEAINEFRSQ</sequence>
<dbReference type="EMBL" id="UOEI01000674">
    <property type="protein sequence ID" value="VAW09069.1"/>
    <property type="molecule type" value="Genomic_DNA"/>
</dbReference>
<keyword evidence="8 11" id="KW-0456">Lyase</keyword>
<dbReference type="InterPro" id="IPR020624">
    <property type="entry name" value="Schiff_base-form_aldolases_CS"/>
</dbReference>
<comment type="pathway">
    <text evidence="2">Amino-acid biosynthesis; L-lysine biosynthesis via DAP pathway; (S)-tetrahydrodipicolinate from L-aspartate: step 3/4.</text>
</comment>
<name>A0A3B0TAE3_9ZZZZ</name>
<dbReference type="PROSITE" id="PS00665">
    <property type="entry name" value="DHDPS_1"/>
    <property type="match status" value="1"/>
</dbReference>
<keyword evidence="4" id="KW-0963">Cytoplasm</keyword>
<dbReference type="InterPro" id="IPR002220">
    <property type="entry name" value="DapA-like"/>
</dbReference>
<dbReference type="InterPro" id="IPR013785">
    <property type="entry name" value="Aldolase_TIM"/>
</dbReference>
<evidence type="ECO:0000256" key="2">
    <source>
        <dbReference type="ARBA" id="ARBA00005120"/>
    </source>
</evidence>
<gene>
    <name evidence="11" type="ORF">MNBD_ACTINO01-2533</name>
</gene>
<dbReference type="GO" id="GO:0005829">
    <property type="term" value="C:cytosol"/>
    <property type="evidence" value="ECO:0007669"/>
    <property type="project" value="TreeGrafter"/>
</dbReference>
<dbReference type="GO" id="GO:0009089">
    <property type="term" value="P:lysine biosynthetic process via diaminopimelate"/>
    <property type="evidence" value="ECO:0007669"/>
    <property type="project" value="UniProtKB-UniPathway"/>
</dbReference>
<dbReference type="PIRSF" id="PIRSF001365">
    <property type="entry name" value="DHDPS"/>
    <property type="match status" value="1"/>
</dbReference>
<evidence type="ECO:0000256" key="8">
    <source>
        <dbReference type="ARBA" id="ARBA00023239"/>
    </source>
</evidence>